<dbReference type="GO" id="GO:0008999">
    <property type="term" value="F:protein-N-terminal-alanine acetyltransferase activity"/>
    <property type="evidence" value="ECO:0007669"/>
    <property type="project" value="UniProtKB-EC"/>
</dbReference>
<dbReference type="AlphaFoldDB" id="A0A853C5A8"/>
<dbReference type="EMBL" id="JACCFP010000001">
    <property type="protein sequence ID" value="NYJ02654.1"/>
    <property type="molecule type" value="Genomic_DNA"/>
</dbReference>
<keyword evidence="5" id="KW-1185">Reference proteome</keyword>
<accession>A0A853C5A8</accession>
<evidence type="ECO:0000313" key="5">
    <source>
        <dbReference type="Proteomes" id="UP000530424"/>
    </source>
</evidence>
<evidence type="ECO:0000313" key="4">
    <source>
        <dbReference type="EMBL" id="NYJ02654.1"/>
    </source>
</evidence>
<evidence type="ECO:0000256" key="1">
    <source>
        <dbReference type="ARBA" id="ARBA00022679"/>
    </source>
</evidence>
<sequence>MTLVVRAAGEADVAAIAELDTSSFLLVPWSAVMVHEGVAGIVPGLSYLVAEDDDAFAGYAAVSVVDDVAELQRIAVPQSARKLGVGAALVAAAAAHARAAGAVRLLLEVHEDNHPALALYSATGFVEIARRARYFRDGSAALVLERSLREEGWTA</sequence>
<evidence type="ECO:0000256" key="2">
    <source>
        <dbReference type="ARBA" id="ARBA00023315"/>
    </source>
</evidence>
<name>A0A853C5A8_9ACTN</name>
<dbReference type="InterPro" id="IPR050832">
    <property type="entry name" value="Bact_Acetyltransf"/>
</dbReference>
<dbReference type="Gene3D" id="3.40.630.30">
    <property type="match status" value="1"/>
</dbReference>
<dbReference type="SUPFAM" id="SSF55729">
    <property type="entry name" value="Acyl-CoA N-acyltransferases (Nat)"/>
    <property type="match status" value="1"/>
</dbReference>
<dbReference type="InterPro" id="IPR016181">
    <property type="entry name" value="Acyl_CoA_acyltransferase"/>
</dbReference>
<protein>
    <submittedName>
        <fullName evidence="4">Ribosomal-protein-alanine N-acetyltransferase</fullName>
        <ecNumber evidence="4">2.3.1.267</ecNumber>
    </submittedName>
</protein>
<dbReference type="InterPro" id="IPR000182">
    <property type="entry name" value="GNAT_dom"/>
</dbReference>
<organism evidence="4 5">
    <name type="scientific">Nocardioides thalensis</name>
    <dbReference type="NCBI Taxonomy" id="1914755"/>
    <lineage>
        <taxon>Bacteria</taxon>
        <taxon>Bacillati</taxon>
        <taxon>Actinomycetota</taxon>
        <taxon>Actinomycetes</taxon>
        <taxon>Propionibacteriales</taxon>
        <taxon>Nocardioidaceae</taxon>
        <taxon>Nocardioides</taxon>
    </lineage>
</organism>
<keyword evidence="1 4" id="KW-0808">Transferase</keyword>
<dbReference type="Pfam" id="PF00583">
    <property type="entry name" value="Acetyltransf_1"/>
    <property type="match status" value="1"/>
</dbReference>
<comment type="caution">
    <text evidence="4">The sequence shown here is derived from an EMBL/GenBank/DDBJ whole genome shotgun (WGS) entry which is preliminary data.</text>
</comment>
<dbReference type="RefSeq" id="WP_343047246.1">
    <property type="nucleotide sequence ID" value="NZ_JACCFP010000001.1"/>
</dbReference>
<feature type="domain" description="N-acetyltransferase" evidence="3">
    <location>
        <begin position="3"/>
        <end position="149"/>
    </location>
</feature>
<dbReference type="EC" id="2.3.1.267" evidence="4"/>
<dbReference type="PANTHER" id="PTHR43877:SF2">
    <property type="entry name" value="AMINOALKYLPHOSPHONATE N-ACETYLTRANSFERASE-RELATED"/>
    <property type="match status" value="1"/>
</dbReference>
<dbReference type="Proteomes" id="UP000530424">
    <property type="component" value="Unassembled WGS sequence"/>
</dbReference>
<evidence type="ECO:0000259" key="3">
    <source>
        <dbReference type="PROSITE" id="PS51186"/>
    </source>
</evidence>
<proteinExistence type="predicted"/>
<reference evidence="4 5" key="1">
    <citation type="submission" date="2020-07" db="EMBL/GenBank/DDBJ databases">
        <title>Sequencing the genomes of 1000 actinobacteria strains.</title>
        <authorList>
            <person name="Klenk H.-P."/>
        </authorList>
    </citation>
    <scope>NUCLEOTIDE SEQUENCE [LARGE SCALE GENOMIC DNA]</scope>
    <source>
        <strain evidence="4 5">DSM 103833</strain>
    </source>
</reference>
<gene>
    <name evidence="4" type="ORF">HNR19_003352</name>
</gene>
<dbReference type="PROSITE" id="PS51186">
    <property type="entry name" value="GNAT"/>
    <property type="match status" value="1"/>
</dbReference>
<dbReference type="PANTHER" id="PTHR43877">
    <property type="entry name" value="AMINOALKYLPHOSPHONATE N-ACETYLTRANSFERASE-RELATED-RELATED"/>
    <property type="match status" value="1"/>
</dbReference>
<keyword evidence="2 4" id="KW-0012">Acyltransferase</keyword>